<organism evidence="1 2">
    <name type="scientific">Sphenostylis stenocarpa</name>
    <dbReference type="NCBI Taxonomy" id="92480"/>
    <lineage>
        <taxon>Eukaryota</taxon>
        <taxon>Viridiplantae</taxon>
        <taxon>Streptophyta</taxon>
        <taxon>Embryophyta</taxon>
        <taxon>Tracheophyta</taxon>
        <taxon>Spermatophyta</taxon>
        <taxon>Magnoliopsida</taxon>
        <taxon>eudicotyledons</taxon>
        <taxon>Gunneridae</taxon>
        <taxon>Pentapetalae</taxon>
        <taxon>rosids</taxon>
        <taxon>fabids</taxon>
        <taxon>Fabales</taxon>
        <taxon>Fabaceae</taxon>
        <taxon>Papilionoideae</taxon>
        <taxon>50 kb inversion clade</taxon>
        <taxon>NPAAA clade</taxon>
        <taxon>indigoferoid/millettioid clade</taxon>
        <taxon>Phaseoleae</taxon>
        <taxon>Sphenostylis</taxon>
    </lineage>
</organism>
<keyword evidence="2" id="KW-1185">Reference proteome</keyword>
<gene>
    <name evidence="1" type="ORF">AYBTSS11_LOCUS26867</name>
</gene>
<dbReference type="AlphaFoldDB" id="A0AA86VTP4"/>
<dbReference type="EMBL" id="OY731406">
    <property type="protein sequence ID" value="CAJ1974783.1"/>
    <property type="molecule type" value="Genomic_DNA"/>
</dbReference>
<name>A0AA86VTP4_9FABA</name>
<proteinExistence type="predicted"/>
<dbReference type="Gramene" id="rna-AYBTSS11_LOCUS26867">
    <property type="protein sequence ID" value="CAJ1974783.1"/>
    <property type="gene ID" value="gene-AYBTSS11_LOCUS26867"/>
</dbReference>
<sequence>MAFFASHTEKEEAKKRKHACKANLWNRRRLQRTQLRILLAKKVTRKKVTEDHEREEKILESTSENMTWEEAHGDRRVRRNNVRLKDYDWIGAH</sequence>
<evidence type="ECO:0000313" key="2">
    <source>
        <dbReference type="Proteomes" id="UP001189624"/>
    </source>
</evidence>
<dbReference type="Proteomes" id="UP001189624">
    <property type="component" value="Chromosome 9"/>
</dbReference>
<evidence type="ECO:0000313" key="1">
    <source>
        <dbReference type="EMBL" id="CAJ1974783.1"/>
    </source>
</evidence>
<reference evidence="1" key="1">
    <citation type="submission" date="2023-10" db="EMBL/GenBank/DDBJ databases">
        <authorList>
            <person name="Domelevo Entfellner J.-B."/>
        </authorList>
    </citation>
    <scope>NUCLEOTIDE SEQUENCE</scope>
</reference>
<accession>A0AA86VTP4</accession>
<protein>
    <submittedName>
        <fullName evidence="1">Uncharacterized protein</fullName>
    </submittedName>
</protein>